<sequence>MFDAGYFMPNRQLFDNLDSVMLFAFVGTILNCVAISTTLYICGTYGLFVVDFNLFEILLFGALISAVDPVAVLSVFEELKVNDFLFINVFGEALFNDGVTVVLYFMFKKFAEIGPTNLVILDYIAAGTSFFIIIVGGIFIGLIFALLASMVTK</sequence>
<name>A0AC34RDH9_9BILA</name>
<accession>A0AC34RDH9</accession>
<dbReference type="Proteomes" id="UP000887576">
    <property type="component" value="Unplaced"/>
</dbReference>
<reference evidence="2" key="1">
    <citation type="submission" date="2022-11" db="UniProtKB">
        <authorList>
            <consortium name="WormBaseParasite"/>
        </authorList>
    </citation>
    <scope>IDENTIFICATION</scope>
</reference>
<proteinExistence type="predicted"/>
<protein>
    <submittedName>
        <fullName evidence="2">Cation/H+ exchanger domain-containing protein</fullName>
    </submittedName>
</protein>
<evidence type="ECO:0000313" key="1">
    <source>
        <dbReference type="Proteomes" id="UP000887576"/>
    </source>
</evidence>
<evidence type="ECO:0000313" key="2">
    <source>
        <dbReference type="WBParaSite" id="JU765_v2.g584.t1"/>
    </source>
</evidence>
<organism evidence="1 2">
    <name type="scientific">Panagrolaimus sp. JU765</name>
    <dbReference type="NCBI Taxonomy" id="591449"/>
    <lineage>
        <taxon>Eukaryota</taxon>
        <taxon>Metazoa</taxon>
        <taxon>Ecdysozoa</taxon>
        <taxon>Nematoda</taxon>
        <taxon>Chromadorea</taxon>
        <taxon>Rhabditida</taxon>
        <taxon>Tylenchina</taxon>
        <taxon>Panagrolaimomorpha</taxon>
        <taxon>Panagrolaimoidea</taxon>
        <taxon>Panagrolaimidae</taxon>
        <taxon>Panagrolaimus</taxon>
    </lineage>
</organism>
<dbReference type="WBParaSite" id="JU765_v2.g584.t1">
    <property type="protein sequence ID" value="JU765_v2.g584.t1"/>
    <property type="gene ID" value="JU765_v2.g584"/>
</dbReference>